<feature type="transmembrane region" description="Helical" evidence="2">
    <location>
        <begin position="143"/>
        <end position="166"/>
    </location>
</feature>
<gene>
    <name evidence="3" type="ORF">MGLY_02940</name>
</gene>
<feature type="transmembrane region" description="Helical" evidence="2">
    <location>
        <begin position="36"/>
        <end position="59"/>
    </location>
</feature>
<dbReference type="OrthoDB" id="4424890at2"/>
<dbReference type="PANTHER" id="PTHR37814">
    <property type="entry name" value="CONSERVED MEMBRANE PROTEIN"/>
    <property type="match status" value="1"/>
</dbReference>
<dbReference type="RefSeq" id="WP_156271411.1">
    <property type="nucleotide sequence ID" value="NZ_CP046244.1"/>
</dbReference>
<dbReference type="AlphaFoldDB" id="A0A6I5ZM67"/>
<evidence type="ECO:0000256" key="2">
    <source>
        <dbReference type="SAM" id="Phobius"/>
    </source>
</evidence>
<dbReference type="InterPro" id="IPR038728">
    <property type="entry name" value="YkvI-like"/>
</dbReference>
<organism evidence="3 4">
    <name type="scientific">Neomoorella glycerini</name>
    <dbReference type="NCBI Taxonomy" id="55779"/>
    <lineage>
        <taxon>Bacteria</taxon>
        <taxon>Bacillati</taxon>
        <taxon>Bacillota</taxon>
        <taxon>Clostridia</taxon>
        <taxon>Neomoorellales</taxon>
        <taxon>Neomoorellaceae</taxon>
        <taxon>Neomoorella</taxon>
    </lineage>
</organism>
<feature type="transmembrane region" description="Helical" evidence="2">
    <location>
        <begin position="186"/>
        <end position="211"/>
    </location>
</feature>
<feature type="transmembrane region" description="Helical" evidence="2">
    <location>
        <begin position="300"/>
        <end position="319"/>
    </location>
</feature>
<feature type="region of interest" description="Disordered" evidence="1">
    <location>
        <begin position="360"/>
        <end position="390"/>
    </location>
</feature>
<feature type="transmembrane region" description="Helical" evidence="2">
    <location>
        <begin position="266"/>
        <end position="288"/>
    </location>
</feature>
<sequence length="390" mass="41006">MAKQYATGQIAAAYIGTVVGAGFASGQEVLQFFGYFGLWGIFGLILATALFIFFGYTVLRLGHQLAAESHLAVMHRAGGPWIGRAVDIITTFFLFGALAVMAAGAGAIFSQEFHLPGFWGSSLLVIITLITVLAGINRVIGSISLVAPVLITSVMGISLVTVTRNLPAFIANLSWSDMTRAAVPSWPLAALLYASYNLVLAIAVLAPLGALGRPEHLLPGAALGGLGLGLGAMAITLALITTAPAVTALEVPMLHIAGSFTPLLRTFYSVVLLAEIYTTAVSSLYGFTARMVRPGERNSFRWLAIGASTVALVASQFGFSRLVATLFPLVGYAGLLLLGALAYYALREALPALRPGPVKRLAPAPARKPVKGKAIAERRRGGQEQQQKGR</sequence>
<evidence type="ECO:0000256" key="1">
    <source>
        <dbReference type="SAM" id="MobiDB-lite"/>
    </source>
</evidence>
<dbReference type="Proteomes" id="UP000425916">
    <property type="component" value="Chromosome"/>
</dbReference>
<dbReference type="PANTHER" id="PTHR37814:SF1">
    <property type="entry name" value="MEMBRANE PROTEIN"/>
    <property type="match status" value="1"/>
</dbReference>
<feature type="transmembrane region" description="Helical" evidence="2">
    <location>
        <begin position="85"/>
        <end position="109"/>
    </location>
</feature>
<evidence type="ECO:0000313" key="3">
    <source>
        <dbReference type="EMBL" id="QGP90972.1"/>
    </source>
</evidence>
<feature type="transmembrane region" description="Helical" evidence="2">
    <location>
        <begin position="325"/>
        <end position="346"/>
    </location>
</feature>
<reference evidence="3 4" key="1">
    <citation type="submission" date="2019-11" db="EMBL/GenBank/DDBJ databases">
        <title>Genome sequence of Moorella glycerini DSM11254.</title>
        <authorList>
            <person name="Poehlein A."/>
            <person name="Boeer T."/>
            <person name="Daniel R."/>
        </authorList>
    </citation>
    <scope>NUCLEOTIDE SEQUENCE [LARGE SCALE GENOMIC DNA]</scope>
    <source>
        <strain evidence="3 4">DSM 11254</strain>
    </source>
</reference>
<evidence type="ECO:0000313" key="4">
    <source>
        <dbReference type="Proteomes" id="UP000425916"/>
    </source>
</evidence>
<feature type="transmembrane region" description="Helical" evidence="2">
    <location>
        <begin position="115"/>
        <end position="136"/>
    </location>
</feature>
<accession>A0A6I5ZM67</accession>
<proteinExistence type="predicted"/>
<name>A0A6I5ZM67_9FIRM</name>
<keyword evidence="2" id="KW-0472">Membrane</keyword>
<evidence type="ECO:0008006" key="5">
    <source>
        <dbReference type="Google" id="ProtNLM"/>
    </source>
</evidence>
<protein>
    <recommendedName>
        <fullName evidence="5">Membrane protein YkvI</fullName>
    </recommendedName>
</protein>
<keyword evidence="4" id="KW-1185">Reference proteome</keyword>
<keyword evidence="2" id="KW-1133">Transmembrane helix</keyword>
<keyword evidence="2" id="KW-0812">Transmembrane</keyword>
<feature type="transmembrane region" description="Helical" evidence="2">
    <location>
        <begin position="223"/>
        <end position="246"/>
    </location>
</feature>
<dbReference type="EMBL" id="CP046244">
    <property type="protein sequence ID" value="QGP90972.1"/>
    <property type="molecule type" value="Genomic_DNA"/>
</dbReference>